<evidence type="ECO:0000259" key="1">
    <source>
        <dbReference type="PROSITE" id="PS50075"/>
    </source>
</evidence>
<dbReference type="InterPro" id="IPR036736">
    <property type="entry name" value="ACP-like_sf"/>
</dbReference>
<dbReference type="RefSeq" id="WP_321544876.1">
    <property type="nucleotide sequence ID" value="NZ_JAXIVS010000002.1"/>
</dbReference>
<keyword evidence="3" id="KW-1185">Reference proteome</keyword>
<dbReference type="Gene3D" id="1.10.1200.10">
    <property type="entry name" value="ACP-like"/>
    <property type="match status" value="1"/>
</dbReference>
<dbReference type="InterPro" id="IPR009081">
    <property type="entry name" value="PP-bd_ACP"/>
</dbReference>
<name>A0ABU5GYB3_9BACT</name>
<feature type="domain" description="Carrier" evidence="1">
    <location>
        <begin position="1"/>
        <end position="78"/>
    </location>
</feature>
<evidence type="ECO:0000313" key="2">
    <source>
        <dbReference type="EMBL" id="MDY7226155.1"/>
    </source>
</evidence>
<comment type="caution">
    <text evidence="2">The sequence shown here is derived from an EMBL/GenBank/DDBJ whole genome shotgun (WGS) entry which is preliminary data.</text>
</comment>
<dbReference type="Pfam" id="PF00550">
    <property type="entry name" value="PP-binding"/>
    <property type="match status" value="1"/>
</dbReference>
<organism evidence="2 3">
    <name type="scientific">Hyalangium rubrum</name>
    <dbReference type="NCBI Taxonomy" id="3103134"/>
    <lineage>
        <taxon>Bacteria</taxon>
        <taxon>Pseudomonadati</taxon>
        <taxon>Myxococcota</taxon>
        <taxon>Myxococcia</taxon>
        <taxon>Myxococcales</taxon>
        <taxon>Cystobacterineae</taxon>
        <taxon>Archangiaceae</taxon>
        <taxon>Hyalangium</taxon>
    </lineage>
</organism>
<reference evidence="2 3" key="1">
    <citation type="submission" date="2023-12" db="EMBL/GenBank/DDBJ databases">
        <title>the genome sequence of Hyalangium sp. s54d21.</title>
        <authorList>
            <person name="Zhang X."/>
        </authorList>
    </citation>
    <scope>NUCLEOTIDE SEQUENCE [LARGE SCALE GENOMIC DNA]</scope>
    <source>
        <strain evidence="3">s54d21</strain>
    </source>
</reference>
<gene>
    <name evidence="2" type="ORF">SYV04_07155</name>
</gene>
<proteinExistence type="predicted"/>
<sequence>MDQTALLTKIRNILHERYGLAMNTLREDVRLRDLGIDSLYVAEIMIDLETELGADMNVVSMPPDPSLGEVVAVISKNLASQA</sequence>
<dbReference type="SUPFAM" id="SSF47336">
    <property type="entry name" value="ACP-like"/>
    <property type="match status" value="1"/>
</dbReference>
<evidence type="ECO:0000313" key="3">
    <source>
        <dbReference type="Proteomes" id="UP001291309"/>
    </source>
</evidence>
<accession>A0ABU5GYB3</accession>
<dbReference type="EMBL" id="JAXIVS010000002">
    <property type="protein sequence ID" value="MDY7226155.1"/>
    <property type="molecule type" value="Genomic_DNA"/>
</dbReference>
<dbReference type="Proteomes" id="UP001291309">
    <property type="component" value="Unassembled WGS sequence"/>
</dbReference>
<dbReference type="PROSITE" id="PS50075">
    <property type="entry name" value="CARRIER"/>
    <property type="match status" value="1"/>
</dbReference>
<protein>
    <submittedName>
        <fullName evidence="2">Acyl carrier protein</fullName>
    </submittedName>
</protein>